<name>E9ABY8_FAGSY</name>
<dbReference type="GO" id="GO:0004601">
    <property type="term" value="F:peroxidase activity"/>
    <property type="evidence" value="ECO:0007669"/>
    <property type="project" value="UniProtKB-KW"/>
</dbReference>
<keyword evidence="1" id="KW-0560">Oxidoreductase</keyword>
<proteinExistence type="predicted"/>
<feature type="non-terminal residue" evidence="1">
    <location>
        <position position="74"/>
    </location>
</feature>
<dbReference type="AlphaFoldDB" id="E9ABY8"/>
<protein>
    <submittedName>
        <fullName evidence="1">Glutathione peroxidase</fullName>
    </submittedName>
</protein>
<organism evidence="1">
    <name type="scientific">Fagus sylvatica</name>
    <name type="common">Beechnut</name>
    <dbReference type="NCBI Taxonomy" id="28930"/>
    <lineage>
        <taxon>Eukaryota</taxon>
        <taxon>Viridiplantae</taxon>
        <taxon>Streptophyta</taxon>
        <taxon>Embryophyta</taxon>
        <taxon>Tracheophyta</taxon>
        <taxon>Spermatophyta</taxon>
        <taxon>Magnoliopsida</taxon>
        <taxon>eudicotyledons</taxon>
        <taxon>Gunneridae</taxon>
        <taxon>Pentapetalae</taxon>
        <taxon>rosids</taxon>
        <taxon>fabids</taxon>
        <taxon>Fagales</taxon>
        <taxon>Fagaceae</taxon>
        <taxon>Fagus</taxon>
    </lineage>
</organism>
<feature type="non-terminal residue" evidence="1">
    <location>
        <position position="1"/>
    </location>
</feature>
<reference evidence="1" key="1">
    <citation type="submission" date="2011-01" db="EMBL/GenBank/DDBJ databases">
        <title>DNA sequences and single nucleotide polymorphisms in candidate genes for drought stress response and bud phenology in Fagus sylvatica L.</title>
        <authorList>
            <person name="Seifert S."/>
            <person name="Vornam B."/>
            <person name="Finkeldey R."/>
        </authorList>
    </citation>
    <scope>NUCLEOTIDE SEQUENCE</scope>
    <source>
        <tissue evidence="1">Leaf</tissue>
    </source>
</reference>
<accession>E9ABY8</accession>
<evidence type="ECO:0000313" key="1">
    <source>
        <dbReference type="EMBL" id="CBZ05770.1"/>
    </source>
</evidence>
<gene>
    <name evidence="1" type="primary">gpx</name>
</gene>
<keyword evidence="1" id="KW-0575">Peroxidase</keyword>
<dbReference type="EMBL" id="FR796394">
    <property type="protein sequence ID" value="CBZ05770.1"/>
    <property type="molecule type" value="Genomic_DNA"/>
</dbReference>
<sequence>AAMPFSASFHGFLLQPKINSISSRLPSIAFSIPSIKTSFGSSKSAIFQHGFALQSSTLPGFLLKSRSFGVNARA</sequence>